<dbReference type="InterPro" id="IPR009072">
    <property type="entry name" value="Histone-fold"/>
</dbReference>
<protein>
    <recommendedName>
        <fullName evidence="7">Transcription initiation factor TFIID subunit 12 domain-containing protein</fullName>
    </recommendedName>
</protein>
<keyword evidence="9" id="KW-1185">Reference proteome</keyword>
<accession>A0A139IFW6</accession>
<dbReference type="PANTHER" id="PTHR12264:SF21">
    <property type="entry name" value="TRANSCRIPTION INITIATION FACTOR TFIID SUBUNIT 12"/>
    <property type="match status" value="1"/>
</dbReference>
<keyword evidence="3" id="KW-0805">Transcription regulation</keyword>
<dbReference type="InterPro" id="IPR003228">
    <property type="entry name" value="TFIID_TAF12_dom"/>
</dbReference>
<evidence type="ECO:0000313" key="9">
    <source>
        <dbReference type="Proteomes" id="UP000073492"/>
    </source>
</evidence>
<feature type="domain" description="Transcription initiation factor TFIID subunit 12" evidence="7">
    <location>
        <begin position="633"/>
        <end position="709"/>
    </location>
</feature>
<dbReference type="Gene3D" id="1.10.20.10">
    <property type="entry name" value="Histone, subunit A"/>
    <property type="match status" value="1"/>
</dbReference>
<dbReference type="GO" id="GO:0046982">
    <property type="term" value="F:protein heterodimerization activity"/>
    <property type="evidence" value="ECO:0007669"/>
    <property type="project" value="InterPro"/>
</dbReference>
<dbReference type="STRING" id="113226.A0A139IFW6"/>
<keyword evidence="4" id="KW-0804">Transcription</keyword>
<keyword evidence="5" id="KW-0539">Nucleus</keyword>
<sequence length="750" mass="82596">MVHSDSSDTDVGGLAWQSGTWRYLEYERYTSRHSGDDSIGSDITRPHDHYNVIVDTKVGGLSLTATKPRPSSLTSPPPRNSITCAELLVAARVETRPFDLREEHRQPPTSICHLSFTFIPLNMAQPSNTPMLIKPSQIDSLPFLQADAKEQYKHGLANLWQQYENNPEGSPARQAAYDKIKTASSKLLSQLAQRNRPQSAGQPRPGSQQAGASQQQGGQNQMTPQQMQAAAQARAQQQQQQQQGGGAGQAGQVRQGPLKLSPQAQAELDSVQLAIPQEQQPRWRQQAFALLAKRDQIFAQATRLQQGMKQMQSSGQQVPQQTQMQFAEAKKAAEMATRNWRSTKLHGEGKTEEQIKQILAQEDQQRQLQQQQRLGSQQGVNQQQQSQMQQQGPQQSTADSKAPAQDQQTAASPSPAQTQTGFPQQNAQVQQGTPVQNQQQQQQQQPPSTQPQQQTAQTATQPQPSQAFPQAQQGMQQPQRPQINTQMSSQMAQQQQSMPQSANQQNPQRPQVLNHQQAMSQAAATYQQQNNQGPQQGQPPAPMPNGLPFTGTQPASATQQNTPTYPNLATTQQQSATTKFPIPKQLQLDPRSQGPVAGPPSRPTLNNAGPMYNPGIQRAPPYTLEGEGDRVLSKRKLDELVRQVTGSAPASSDSESSSVLNPDVEECILEMTDNFVDEVITSACRLAKLRPGQTLDLRDIQITLERNYGIRIPGYSLDEVRTVKKFQPAAGWTTKMQAVQTGKIVNNKDA</sequence>
<comment type="subcellular location">
    <subcellularLocation>
        <location evidence="1">Nucleus</location>
    </subcellularLocation>
</comment>
<dbReference type="GO" id="GO:0017025">
    <property type="term" value="F:TBP-class protein binding"/>
    <property type="evidence" value="ECO:0007669"/>
    <property type="project" value="TreeGrafter"/>
</dbReference>
<dbReference type="GO" id="GO:0005669">
    <property type="term" value="C:transcription factor TFIID complex"/>
    <property type="evidence" value="ECO:0007669"/>
    <property type="project" value="InterPro"/>
</dbReference>
<dbReference type="GO" id="GO:0000124">
    <property type="term" value="C:SAGA complex"/>
    <property type="evidence" value="ECO:0007669"/>
    <property type="project" value="InterPro"/>
</dbReference>
<comment type="caution">
    <text evidence="8">The sequence shown here is derived from an EMBL/GenBank/DDBJ whole genome shotgun (WGS) entry which is preliminary data.</text>
</comment>
<dbReference type="PANTHER" id="PTHR12264">
    <property type="entry name" value="TRANSCRIPTION INITIATION FACTOR TFIID SUBUNIT 12"/>
    <property type="match status" value="1"/>
</dbReference>
<dbReference type="InterPro" id="IPR037794">
    <property type="entry name" value="TAF12"/>
</dbReference>
<dbReference type="EMBL" id="LFZO01000111">
    <property type="protein sequence ID" value="KXT13579.1"/>
    <property type="molecule type" value="Genomic_DNA"/>
</dbReference>
<evidence type="ECO:0000256" key="1">
    <source>
        <dbReference type="ARBA" id="ARBA00004123"/>
    </source>
</evidence>
<feature type="compositionally biased region" description="Low complexity" evidence="6">
    <location>
        <begin position="427"/>
        <end position="508"/>
    </location>
</feature>
<feature type="compositionally biased region" description="Polar residues" evidence="6">
    <location>
        <begin position="191"/>
        <end position="207"/>
    </location>
</feature>
<evidence type="ECO:0000313" key="8">
    <source>
        <dbReference type="EMBL" id="KXT13579.1"/>
    </source>
</evidence>
<feature type="compositionally biased region" description="Polar residues" evidence="6">
    <location>
        <begin position="405"/>
        <end position="426"/>
    </location>
</feature>
<dbReference type="Proteomes" id="UP000073492">
    <property type="component" value="Unassembled WGS sequence"/>
</dbReference>
<reference evidence="8 9" key="1">
    <citation type="submission" date="2015-07" db="EMBL/GenBank/DDBJ databases">
        <title>Comparative genomics of the Sigatoka disease complex on banana suggests a link between parallel evolutionary changes in Pseudocercospora fijiensis and Pseudocercospora eumusae and increased virulence on the banana host.</title>
        <authorList>
            <person name="Chang T.-C."/>
            <person name="Salvucci A."/>
            <person name="Crous P.W."/>
            <person name="Stergiopoulos I."/>
        </authorList>
    </citation>
    <scope>NUCLEOTIDE SEQUENCE [LARGE SCALE GENOMIC DNA]</scope>
    <source>
        <strain evidence="8 9">CBS 116634</strain>
    </source>
</reference>
<feature type="region of interest" description="Disordered" evidence="6">
    <location>
        <begin position="191"/>
        <end position="257"/>
    </location>
</feature>
<proteinExistence type="inferred from homology"/>
<organism evidence="8 9">
    <name type="scientific">Pseudocercospora musae</name>
    <dbReference type="NCBI Taxonomy" id="113226"/>
    <lineage>
        <taxon>Eukaryota</taxon>
        <taxon>Fungi</taxon>
        <taxon>Dikarya</taxon>
        <taxon>Ascomycota</taxon>
        <taxon>Pezizomycotina</taxon>
        <taxon>Dothideomycetes</taxon>
        <taxon>Dothideomycetidae</taxon>
        <taxon>Mycosphaerellales</taxon>
        <taxon>Mycosphaerellaceae</taxon>
        <taxon>Pseudocercospora</taxon>
    </lineage>
</organism>
<dbReference type="AlphaFoldDB" id="A0A139IFW6"/>
<feature type="compositionally biased region" description="Polar residues" evidence="6">
    <location>
        <begin position="550"/>
        <end position="578"/>
    </location>
</feature>
<dbReference type="Pfam" id="PF03847">
    <property type="entry name" value="TFIID_20kDa"/>
    <property type="match status" value="1"/>
</dbReference>
<evidence type="ECO:0000259" key="7">
    <source>
        <dbReference type="Pfam" id="PF03847"/>
    </source>
</evidence>
<feature type="compositionally biased region" description="Low complexity" evidence="6">
    <location>
        <begin position="208"/>
        <end position="242"/>
    </location>
</feature>
<dbReference type="GO" id="GO:0003677">
    <property type="term" value="F:DNA binding"/>
    <property type="evidence" value="ECO:0007669"/>
    <property type="project" value="TreeGrafter"/>
</dbReference>
<evidence type="ECO:0000256" key="5">
    <source>
        <dbReference type="ARBA" id="ARBA00023242"/>
    </source>
</evidence>
<evidence type="ECO:0000256" key="2">
    <source>
        <dbReference type="ARBA" id="ARBA00007530"/>
    </source>
</evidence>
<evidence type="ECO:0000256" key="6">
    <source>
        <dbReference type="SAM" id="MobiDB-lite"/>
    </source>
</evidence>
<feature type="compositionally biased region" description="Low complexity" evidence="6">
    <location>
        <begin position="521"/>
        <end position="536"/>
    </location>
</feature>
<evidence type="ECO:0000256" key="3">
    <source>
        <dbReference type="ARBA" id="ARBA00023015"/>
    </source>
</evidence>
<feature type="compositionally biased region" description="Polar residues" evidence="6">
    <location>
        <begin position="509"/>
        <end position="520"/>
    </location>
</feature>
<dbReference type="GO" id="GO:0051123">
    <property type="term" value="P:RNA polymerase II preinitiation complex assembly"/>
    <property type="evidence" value="ECO:0007669"/>
    <property type="project" value="TreeGrafter"/>
</dbReference>
<name>A0A139IFW6_9PEZI</name>
<feature type="region of interest" description="Disordered" evidence="6">
    <location>
        <begin position="366"/>
        <end position="624"/>
    </location>
</feature>
<dbReference type="OrthoDB" id="2193432at2759"/>
<feature type="compositionally biased region" description="Low complexity" evidence="6">
    <location>
        <begin position="366"/>
        <end position="396"/>
    </location>
</feature>
<evidence type="ECO:0000256" key="4">
    <source>
        <dbReference type="ARBA" id="ARBA00023163"/>
    </source>
</evidence>
<dbReference type="CDD" id="cd07981">
    <property type="entry name" value="HFD_TAF12"/>
    <property type="match status" value="1"/>
</dbReference>
<dbReference type="SUPFAM" id="SSF47113">
    <property type="entry name" value="Histone-fold"/>
    <property type="match status" value="1"/>
</dbReference>
<gene>
    <name evidence="8" type="ORF">AC579_8088</name>
</gene>
<comment type="similarity">
    <text evidence="2">Belongs to the TAF12 family.</text>
</comment>